<reference evidence="1 2" key="1">
    <citation type="journal article" date="2018" name="Mol. Plant">
        <title>The genome of Artemisia annua provides insight into the evolution of Asteraceae family and artemisinin biosynthesis.</title>
        <authorList>
            <person name="Shen Q."/>
            <person name="Zhang L."/>
            <person name="Liao Z."/>
            <person name="Wang S."/>
            <person name="Yan T."/>
            <person name="Shi P."/>
            <person name="Liu M."/>
            <person name="Fu X."/>
            <person name="Pan Q."/>
            <person name="Wang Y."/>
            <person name="Lv Z."/>
            <person name="Lu X."/>
            <person name="Zhang F."/>
            <person name="Jiang W."/>
            <person name="Ma Y."/>
            <person name="Chen M."/>
            <person name="Hao X."/>
            <person name="Li L."/>
            <person name="Tang Y."/>
            <person name="Lv G."/>
            <person name="Zhou Y."/>
            <person name="Sun X."/>
            <person name="Brodelius P.E."/>
            <person name="Rose J.K.C."/>
            <person name="Tang K."/>
        </authorList>
    </citation>
    <scope>NUCLEOTIDE SEQUENCE [LARGE SCALE GENOMIC DNA]</scope>
    <source>
        <strain evidence="2">cv. Huhao1</strain>
        <tissue evidence="1">Leaf</tissue>
    </source>
</reference>
<accession>A0A2U1MBE3</accession>
<dbReference type="EMBL" id="PKPP01005868">
    <property type="protein sequence ID" value="PWA58536.1"/>
    <property type="molecule type" value="Genomic_DNA"/>
</dbReference>
<comment type="caution">
    <text evidence="1">The sequence shown here is derived from an EMBL/GenBank/DDBJ whole genome shotgun (WGS) entry which is preliminary data.</text>
</comment>
<sequence length="52" mass="5731">MALSLSSIPGTKFDPTDFQLVKLYESAAKGQNYDFLRLLDVSADHPAKLFAV</sequence>
<dbReference type="AlphaFoldDB" id="A0A2U1MBE3"/>
<name>A0A2U1MBE3_ARTAN</name>
<organism evidence="1 2">
    <name type="scientific">Artemisia annua</name>
    <name type="common">Sweet wormwood</name>
    <dbReference type="NCBI Taxonomy" id="35608"/>
    <lineage>
        <taxon>Eukaryota</taxon>
        <taxon>Viridiplantae</taxon>
        <taxon>Streptophyta</taxon>
        <taxon>Embryophyta</taxon>
        <taxon>Tracheophyta</taxon>
        <taxon>Spermatophyta</taxon>
        <taxon>Magnoliopsida</taxon>
        <taxon>eudicotyledons</taxon>
        <taxon>Gunneridae</taxon>
        <taxon>Pentapetalae</taxon>
        <taxon>asterids</taxon>
        <taxon>campanulids</taxon>
        <taxon>Asterales</taxon>
        <taxon>Asteraceae</taxon>
        <taxon>Asteroideae</taxon>
        <taxon>Anthemideae</taxon>
        <taxon>Artemisiinae</taxon>
        <taxon>Artemisia</taxon>
    </lineage>
</organism>
<gene>
    <name evidence="1" type="ORF">CTI12_AA399530</name>
</gene>
<evidence type="ECO:0000313" key="2">
    <source>
        <dbReference type="Proteomes" id="UP000245207"/>
    </source>
</evidence>
<keyword evidence="2" id="KW-1185">Reference proteome</keyword>
<dbReference type="Proteomes" id="UP000245207">
    <property type="component" value="Unassembled WGS sequence"/>
</dbReference>
<proteinExistence type="predicted"/>
<evidence type="ECO:0000313" key="1">
    <source>
        <dbReference type="EMBL" id="PWA58536.1"/>
    </source>
</evidence>
<protein>
    <submittedName>
        <fullName evidence="1">Uncharacterized protein</fullName>
    </submittedName>
</protein>